<name>A0A0P7AF72_9FLAO</name>
<gene>
    <name evidence="1" type="ORF">I595_3296</name>
</gene>
<accession>A0A0P7AF72</accession>
<comment type="caution">
    <text evidence="1">The sequence shown here is derived from an EMBL/GenBank/DDBJ whole genome shotgun (WGS) entry which is preliminary data.</text>
</comment>
<dbReference type="AlphaFoldDB" id="A0A0P7AF72"/>
<dbReference type="EMBL" id="LDJX01000007">
    <property type="protein sequence ID" value="KPM30799.1"/>
    <property type="molecule type" value="Genomic_DNA"/>
</dbReference>
<evidence type="ECO:0000313" key="2">
    <source>
        <dbReference type="Proteomes" id="UP000050280"/>
    </source>
</evidence>
<keyword evidence="2" id="KW-1185">Reference proteome</keyword>
<reference evidence="1 2" key="1">
    <citation type="submission" date="2015-09" db="EMBL/GenBank/DDBJ databases">
        <title>Genome sequence of the marine flavobacterium Croceitalea dokdonensis DOKDO 023 that contains proton- and sodium-pumping rhodopsins.</title>
        <authorList>
            <person name="Kwon S.-K."/>
            <person name="Lee H.K."/>
            <person name="Kwak M.-J."/>
            <person name="Kim J.F."/>
        </authorList>
    </citation>
    <scope>NUCLEOTIDE SEQUENCE [LARGE SCALE GENOMIC DNA]</scope>
    <source>
        <strain evidence="1 2">DOKDO 023</strain>
    </source>
</reference>
<sequence>MKNCIYLILIITCFNCKAQEKKCLDYKTGNFNYVLENRPELIIRTDSTQIEINPITKVEAYSSIEWKSDCEYVMTYTKILNYPEDASHMIGQAINVEIISTDSKGYKVHATSPRIDNILEFVKAEK</sequence>
<organism evidence="1 2">
    <name type="scientific">Croceitalea dokdonensis DOKDO 023</name>
    <dbReference type="NCBI Taxonomy" id="1300341"/>
    <lineage>
        <taxon>Bacteria</taxon>
        <taxon>Pseudomonadati</taxon>
        <taxon>Bacteroidota</taxon>
        <taxon>Flavobacteriia</taxon>
        <taxon>Flavobacteriales</taxon>
        <taxon>Flavobacteriaceae</taxon>
        <taxon>Croceitalea</taxon>
    </lineage>
</organism>
<dbReference type="Proteomes" id="UP000050280">
    <property type="component" value="Unassembled WGS sequence"/>
</dbReference>
<evidence type="ECO:0000313" key="1">
    <source>
        <dbReference type="EMBL" id="KPM30799.1"/>
    </source>
</evidence>
<proteinExistence type="predicted"/>
<protein>
    <submittedName>
        <fullName evidence="1">Uncharacterized protein</fullName>
    </submittedName>
</protein>